<comment type="caution">
    <text evidence="1">The sequence shown here is derived from an EMBL/GenBank/DDBJ whole genome shotgun (WGS) entry which is preliminary data.</text>
</comment>
<gene>
    <name evidence="1" type="ORF">GCM10009759_10460</name>
</gene>
<sequence length="82" mass="8519">MGTAAQAAPNGWSAAAAAEAVLPDIAAELEAAVWAEADEELEPLLLLHAPRVRASAPEASRAVKVRRLRMEADMADLSSVLG</sequence>
<evidence type="ECO:0000313" key="1">
    <source>
        <dbReference type="EMBL" id="GAA2088357.1"/>
    </source>
</evidence>
<name>A0ABN2WDM4_9ACTN</name>
<organism evidence="1 2">
    <name type="scientific">Kitasatospora saccharophila</name>
    <dbReference type="NCBI Taxonomy" id="407973"/>
    <lineage>
        <taxon>Bacteria</taxon>
        <taxon>Bacillati</taxon>
        <taxon>Actinomycetota</taxon>
        <taxon>Actinomycetes</taxon>
        <taxon>Kitasatosporales</taxon>
        <taxon>Streptomycetaceae</taxon>
        <taxon>Kitasatospora</taxon>
    </lineage>
</organism>
<dbReference type="Proteomes" id="UP001500897">
    <property type="component" value="Unassembled WGS sequence"/>
</dbReference>
<evidence type="ECO:0000313" key="2">
    <source>
        <dbReference type="Proteomes" id="UP001500897"/>
    </source>
</evidence>
<proteinExistence type="predicted"/>
<protein>
    <submittedName>
        <fullName evidence="1">Uncharacterized protein</fullName>
    </submittedName>
</protein>
<dbReference type="EMBL" id="BAAANS010000004">
    <property type="protein sequence ID" value="GAA2088357.1"/>
    <property type="molecule type" value="Genomic_DNA"/>
</dbReference>
<accession>A0ABN2WDM4</accession>
<reference evidence="1 2" key="1">
    <citation type="journal article" date="2019" name="Int. J. Syst. Evol. Microbiol.">
        <title>The Global Catalogue of Microorganisms (GCM) 10K type strain sequencing project: providing services to taxonomists for standard genome sequencing and annotation.</title>
        <authorList>
            <consortium name="The Broad Institute Genomics Platform"/>
            <consortium name="The Broad Institute Genome Sequencing Center for Infectious Disease"/>
            <person name="Wu L."/>
            <person name="Ma J."/>
        </authorList>
    </citation>
    <scope>NUCLEOTIDE SEQUENCE [LARGE SCALE GENOMIC DNA]</scope>
    <source>
        <strain evidence="1 2">JCM 14559</strain>
    </source>
</reference>
<keyword evidence="2" id="KW-1185">Reference proteome</keyword>